<evidence type="ECO:0000259" key="3">
    <source>
        <dbReference type="Pfam" id="PF12780"/>
    </source>
</evidence>
<proteinExistence type="predicted"/>
<keyword evidence="5" id="KW-1185">Reference proteome</keyword>
<sequence>MNLSEDGLTSHVATYPALFNRCILDWFSDWLLPLPPSHRSAVVNAFVFVYKSLYEINVKLRKCQGRYNYITPCYYLDFINHYVTLFNKKRENLKKQKHHLNIGLDKLKIITAVDYYNDLNIKNKELQEKKNEANEKLNQLLEYQCEAKNHKEESEKIMHTLHVQTNQIERHHLIVTNLMNDLANAELAIENSKRHVRDITRQHLTEIRSMNNTYEIVKMVKNSVMIMLGCKPDNWKTVQVFLRNYDDFINNIVMYDVNKMTKNVHSIHKEREDLTDAQKGTQQLVQNQHQMINDLEKKIKYLKMNMQN</sequence>
<feature type="domain" description="Dynein heavy chain AAA module D4" evidence="3">
    <location>
        <begin position="6"/>
        <end position="85"/>
    </location>
</feature>
<dbReference type="InterPro" id="IPR024743">
    <property type="entry name" value="Dynein_HC_stalk"/>
</dbReference>
<dbReference type="EMBL" id="CAJVQB010000574">
    <property type="protein sequence ID" value="CAG8496301.1"/>
    <property type="molecule type" value="Genomic_DNA"/>
</dbReference>
<name>A0ABM8W0W0_GIGMA</name>
<comment type="caution">
    <text evidence="4">The sequence shown here is derived from an EMBL/GenBank/DDBJ whole genome shotgun (WGS) entry which is preliminary data.</text>
</comment>
<gene>
    <name evidence="4" type="ORF">GMARGA_LOCUS1974</name>
</gene>
<evidence type="ECO:0000313" key="5">
    <source>
        <dbReference type="Proteomes" id="UP000789901"/>
    </source>
</evidence>
<feature type="coiled-coil region" evidence="1">
    <location>
        <begin position="112"/>
        <end position="202"/>
    </location>
</feature>
<dbReference type="Pfam" id="PF12780">
    <property type="entry name" value="AAA_8"/>
    <property type="match status" value="1"/>
</dbReference>
<reference evidence="4 5" key="1">
    <citation type="submission" date="2021-06" db="EMBL/GenBank/DDBJ databases">
        <authorList>
            <person name="Kallberg Y."/>
            <person name="Tangrot J."/>
            <person name="Rosling A."/>
        </authorList>
    </citation>
    <scope>NUCLEOTIDE SEQUENCE [LARGE SCALE GENOMIC DNA]</scope>
    <source>
        <strain evidence="4 5">120-4 pot B 10/14</strain>
    </source>
</reference>
<dbReference type="InterPro" id="IPR024317">
    <property type="entry name" value="Dynein_heavy_chain_D4_dom"/>
</dbReference>
<dbReference type="InterPro" id="IPR026983">
    <property type="entry name" value="DHC"/>
</dbReference>
<dbReference type="Gene3D" id="1.20.920.60">
    <property type="match status" value="1"/>
</dbReference>
<dbReference type="Pfam" id="PF12777">
    <property type="entry name" value="MT"/>
    <property type="match status" value="1"/>
</dbReference>
<evidence type="ECO:0000259" key="2">
    <source>
        <dbReference type="Pfam" id="PF12777"/>
    </source>
</evidence>
<feature type="domain" description="Dynein heavy chain coiled coil stalk" evidence="2">
    <location>
        <begin position="101"/>
        <end position="264"/>
    </location>
</feature>
<dbReference type="Proteomes" id="UP000789901">
    <property type="component" value="Unassembled WGS sequence"/>
</dbReference>
<keyword evidence="1" id="KW-0175">Coiled coil</keyword>
<organism evidence="4 5">
    <name type="scientific">Gigaspora margarita</name>
    <dbReference type="NCBI Taxonomy" id="4874"/>
    <lineage>
        <taxon>Eukaryota</taxon>
        <taxon>Fungi</taxon>
        <taxon>Fungi incertae sedis</taxon>
        <taxon>Mucoromycota</taxon>
        <taxon>Glomeromycotina</taxon>
        <taxon>Glomeromycetes</taxon>
        <taxon>Diversisporales</taxon>
        <taxon>Gigasporaceae</taxon>
        <taxon>Gigaspora</taxon>
    </lineage>
</organism>
<dbReference type="PANTHER" id="PTHR45703:SF36">
    <property type="entry name" value="DYNEIN HEAVY CHAIN, CYTOPLASMIC"/>
    <property type="match status" value="1"/>
</dbReference>
<evidence type="ECO:0000256" key="1">
    <source>
        <dbReference type="SAM" id="Coils"/>
    </source>
</evidence>
<evidence type="ECO:0000313" key="4">
    <source>
        <dbReference type="EMBL" id="CAG8496301.1"/>
    </source>
</evidence>
<dbReference type="Gene3D" id="1.20.920.20">
    <property type="match status" value="1"/>
</dbReference>
<dbReference type="PANTHER" id="PTHR45703">
    <property type="entry name" value="DYNEIN HEAVY CHAIN"/>
    <property type="match status" value="1"/>
</dbReference>
<protein>
    <submittedName>
        <fullName evidence="4">21547_t:CDS:1</fullName>
    </submittedName>
</protein>
<accession>A0ABM8W0W0</accession>